<gene>
    <name evidence="1" type="ORF">JR316_012403</name>
</gene>
<dbReference type="EMBL" id="JAFIQS010000018">
    <property type="protein sequence ID" value="KAG5162518.1"/>
    <property type="molecule type" value="Genomic_DNA"/>
</dbReference>
<name>A0A8H7XL03_PSICU</name>
<organism evidence="1">
    <name type="scientific">Psilocybe cubensis</name>
    <name type="common">Psychedelic mushroom</name>
    <name type="synonym">Stropharia cubensis</name>
    <dbReference type="NCBI Taxonomy" id="181762"/>
    <lineage>
        <taxon>Eukaryota</taxon>
        <taxon>Fungi</taxon>
        <taxon>Dikarya</taxon>
        <taxon>Basidiomycota</taxon>
        <taxon>Agaricomycotina</taxon>
        <taxon>Agaricomycetes</taxon>
        <taxon>Agaricomycetidae</taxon>
        <taxon>Agaricales</taxon>
        <taxon>Agaricineae</taxon>
        <taxon>Strophariaceae</taxon>
        <taxon>Psilocybe</taxon>
    </lineage>
</organism>
<proteinExistence type="predicted"/>
<sequence>MAAQRPGKKNVASPANIKSKVFLDLREYIAADTKYLSEVIYSAIPDGPHKDEPHKDLLYAFAPVPEASKKLSKDYSYAFVTKSNNKFVPGVNVLDGCDGVSQDLRVVNRSMGADPFGGLRTIQFKLNLPGLDMPGFLVYTADPITKEPFSSDDILKDICYSVKAYITAIKDQYAADKMPYLVQYENTPFYLDTKLINRYWWDFRTIDLSTLYLLGALKDAESKSFVLILGISR</sequence>
<protein>
    <submittedName>
        <fullName evidence="1">Uncharacterized protein</fullName>
    </submittedName>
</protein>
<dbReference type="AlphaFoldDB" id="A0A8H7XL03"/>
<reference evidence="1" key="1">
    <citation type="submission" date="2021-02" db="EMBL/GenBank/DDBJ databases">
        <title>Psilocybe cubensis genome.</title>
        <authorList>
            <person name="Mckernan K.J."/>
            <person name="Crawford S."/>
            <person name="Trippe A."/>
            <person name="Kane L.T."/>
            <person name="Mclaughlin S."/>
        </authorList>
    </citation>
    <scope>NUCLEOTIDE SEQUENCE [LARGE SCALE GENOMIC DNA]</scope>
    <source>
        <strain evidence="1">MGC-MH-2018</strain>
    </source>
</reference>
<comment type="caution">
    <text evidence="1">The sequence shown here is derived from an EMBL/GenBank/DDBJ whole genome shotgun (WGS) entry which is preliminary data.</text>
</comment>
<evidence type="ECO:0000313" key="1">
    <source>
        <dbReference type="EMBL" id="KAG5162518.1"/>
    </source>
</evidence>
<accession>A0A8H7XL03</accession>